<evidence type="ECO:0000259" key="11">
    <source>
        <dbReference type="Pfam" id="PF08264"/>
    </source>
</evidence>
<dbReference type="FunFam" id="1.10.730.10:FF:000011">
    <property type="entry name" value="Leucine--tRNA ligase chloroplastic/mitochondrial"/>
    <property type="match status" value="1"/>
</dbReference>
<dbReference type="GO" id="GO:0005524">
    <property type="term" value="F:ATP binding"/>
    <property type="evidence" value="ECO:0007669"/>
    <property type="project" value="UniProtKB-KW"/>
</dbReference>
<keyword evidence="3" id="KW-0436">Ligase</keyword>
<comment type="catalytic activity">
    <reaction evidence="8">
        <text>tRNA(Leu) + L-leucine + ATP = L-leucyl-tRNA(Leu) + AMP + diphosphate</text>
        <dbReference type="Rhea" id="RHEA:11688"/>
        <dbReference type="Rhea" id="RHEA-COMP:9613"/>
        <dbReference type="Rhea" id="RHEA-COMP:9622"/>
        <dbReference type="ChEBI" id="CHEBI:30616"/>
        <dbReference type="ChEBI" id="CHEBI:33019"/>
        <dbReference type="ChEBI" id="CHEBI:57427"/>
        <dbReference type="ChEBI" id="CHEBI:78442"/>
        <dbReference type="ChEBI" id="CHEBI:78494"/>
        <dbReference type="ChEBI" id="CHEBI:456215"/>
        <dbReference type="EC" id="6.1.1.4"/>
    </reaction>
</comment>
<dbReference type="EC" id="6.1.1.4" evidence="2"/>
<dbReference type="SUPFAM" id="SSF50677">
    <property type="entry name" value="ValRS/IleRS/LeuRS editing domain"/>
    <property type="match status" value="1"/>
</dbReference>
<dbReference type="GO" id="GO:0005739">
    <property type="term" value="C:mitochondrion"/>
    <property type="evidence" value="ECO:0007669"/>
    <property type="project" value="TreeGrafter"/>
</dbReference>
<feature type="domain" description="Aminoacyl-tRNA synthetase class Ia" evidence="10">
    <location>
        <begin position="2"/>
        <end position="106"/>
    </location>
</feature>
<dbReference type="PRINTS" id="PR00985">
    <property type="entry name" value="TRNASYNTHLEU"/>
</dbReference>
<accession>A0A667Z919</accession>
<feature type="domain" description="Aminoacyl-tRNA synthetase class Ia" evidence="10">
    <location>
        <begin position="445"/>
        <end position="484"/>
    </location>
</feature>
<feature type="transmembrane region" description="Helical" evidence="9">
    <location>
        <begin position="186"/>
        <end position="209"/>
    </location>
</feature>
<evidence type="ECO:0000259" key="12">
    <source>
        <dbReference type="Pfam" id="PF13603"/>
    </source>
</evidence>
<evidence type="ECO:0000256" key="7">
    <source>
        <dbReference type="ARBA" id="ARBA00023146"/>
    </source>
</evidence>
<dbReference type="Pfam" id="PF13603">
    <property type="entry name" value="tRNA-synt_1_2"/>
    <property type="match status" value="1"/>
</dbReference>
<dbReference type="InterPro" id="IPR009080">
    <property type="entry name" value="tRNAsynth_Ia_anticodon-bd"/>
</dbReference>
<dbReference type="InterPro" id="IPR013155">
    <property type="entry name" value="M/V/L/I-tRNA-synth_anticd-bd"/>
</dbReference>
<reference evidence="13" key="1">
    <citation type="submission" date="2019-06" db="EMBL/GenBank/DDBJ databases">
        <authorList>
            <consortium name="Wellcome Sanger Institute Data Sharing"/>
        </authorList>
    </citation>
    <scope>NUCLEOTIDE SEQUENCE [LARGE SCALE GENOMIC DNA]</scope>
</reference>
<evidence type="ECO:0000256" key="9">
    <source>
        <dbReference type="SAM" id="Phobius"/>
    </source>
</evidence>
<dbReference type="CDD" id="cd07958">
    <property type="entry name" value="Anticodon_Ia_Leu_BEm"/>
    <property type="match status" value="1"/>
</dbReference>
<dbReference type="PANTHER" id="PTHR43740:SF2">
    <property type="entry name" value="LEUCINE--TRNA LIGASE, MITOCHONDRIAL"/>
    <property type="match status" value="1"/>
</dbReference>
<dbReference type="Pfam" id="PF08264">
    <property type="entry name" value="Anticodon_1"/>
    <property type="match status" value="1"/>
</dbReference>
<evidence type="ECO:0000256" key="3">
    <source>
        <dbReference type="ARBA" id="ARBA00022598"/>
    </source>
</evidence>
<dbReference type="PANTHER" id="PTHR43740">
    <property type="entry name" value="LEUCYL-TRNA SYNTHETASE"/>
    <property type="match status" value="1"/>
</dbReference>
<dbReference type="Pfam" id="PF00133">
    <property type="entry name" value="tRNA-synt_1"/>
    <property type="match status" value="2"/>
</dbReference>
<dbReference type="InterPro" id="IPR009008">
    <property type="entry name" value="Val/Leu/Ile-tRNA-synth_edit"/>
</dbReference>
<reference evidence="13" key="3">
    <citation type="submission" date="2025-09" db="UniProtKB">
        <authorList>
            <consortium name="Ensembl"/>
        </authorList>
    </citation>
    <scope>IDENTIFICATION</scope>
</reference>
<evidence type="ECO:0000256" key="2">
    <source>
        <dbReference type="ARBA" id="ARBA00013164"/>
    </source>
</evidence>
<feature type="domain" description="Leucyl-tRNA synthetase editing" evidence="12">
    <location>
        <begin position="115"/>
        <end position="178"/>
    </location>
</feature>
<name>A0A667Z919_9TELE</name>
<protein>
    <recommendedName>
        <fullName evidence="2">leucine--tRNA ligase</fullName>
        <ecNumber evidence="2">6.1.1.4</ecNumber>
    </recommendedName>
</protein>
<evidence type="ECO:0000256" key="5">
    <source>
        <dbReference type="ARBA" id="ARBA00022840"/>
    </source>
</evidence>
<dbReference type="AlphaFoldDB" id="A0A667Z919"/>
<keyword evidence="9" id="KW-0812">Transmembrane</keyword>
<dbReference type="Gene3D" id="3.40.50.620">
    <property type="entry name" value="HUPs"/>
    <property type="match status" value="3"/>
</dbReference>
<dbReference type="Gene3D" id="3.10.20.590">
    <property type="match status" value="1"/>
</dbReference>
<dbReference type="GO" id="GO:0032543">
    <property type="term" value="P:mitochondrial translation"/>
    <property type="evidence" value="ECO:0007669"/>
    <property type="project" value="TreeGrafter"/>
</dbReference>
<dbReference type="GO" id="GO:0004823">
    <property type="term" value="F:leucine-tRNA ligase activity"/>
    <property type="evidence" value="ECO:0007669"/>
    <property type="project" value="UniProtKB-EC"/>
</dbReference>
<evidence type="ECO:0000256" key="8">
    <source>
        <dbReference type="ARBA" id="ARBA00047469"/>
    </source>
</evidence>
<dbReference type="GO" id="GO:0006429">
    <property type="term" value="P:leucyl-tRNA aminoacylation"/>
    <property type="evidence" value="ECO:0007669"/>
    <property type="project" value="InterPro"/>
</dbReference>
<evidence type="ECO:0000313" key="13">
    <source>
        <dbReference type="Ensembl" id="ENSMMDP00005029501.1"/>
    </source>
</evidence>
<dbReference type="Ensembl" id="ENSMMDT00005030194.1">
    <property type="protein sequence ID" value="ENSMMDP00005029501.1"/>
    <property type="gene ID" value="ENSMMDG00005010819.1"/>
</dbReference>
<dbReference type="InterPro" id="IPR002300">
    <property type="entry name" value="aa-tRNA-synth_Ia"/>
</dbReference>
<keyword evidence="9" id="KW-1133">Transmembrane helix</keyword>
<dbReference type="SUPFAM" id="SSF47323">
    <property type="entry name" value="Anticodon-binding domain of a subclass of class I aminoacyl-tRNA synthetases"/>
    <property type="match status" value="1"/>
</dbReference>
<dbReference type="InterPro" id="IPR002302">
    <property type="entry name" value="Leu-tRNA-ligase"/>
</dbReference>
<sequence length="705" mass="79047">MREQLDSLGLCFNWDREVTTCLPDYYRWTQYLFVKLFKAGLAYQKEAVVNWDPVDQTVLADEQVDENGRSWRSGALVEQKLLRQWFIKTTNYAKPLLDALSDLPEWYGVKAMQANWIGDCTGCYFDFSLKVNSEETGETLAAHTSSPEAVFGAAYLAILPSHRLLHGTSSVRSALEKHFQPGRDPLCVGVCCLCFCMCVCVCVCVMFMLHLCLPGIPDSSEQDLSVARALGLKWTTVLKSQDDGTHTLINSEEFTGLSREQAFHSITQKAREQKVGGHLTSSKLRDWLISRQRYWGTPIPVVHCGSCGPVAVPEEELPVTLPKLPSLTGKGASPLEAAHDWVSCRCPRPFERPLADHWLPVDVYIGGKEHAVMHLYYARFLSHFCRDQGLVAHREPFRKLLVQGLIKGQTFRLADSGQYVKREDIDFTGEEPVPLGGGRLEVTWEKMSKSKHNGLDPQEVVQQYGIDTVRLYILYAAPPEQDILWNAKTDALPGVLRWQSRLWQLVTKLRGARQLGDVPNPSLLKKKEQTEARKIWDNKNYAIEQVTAHFTGDFLFNAAISRLMGLTNTLTSATVRVVQHSAEFEEALATLVLMTAPMAPHLTSELWAGLAGGKPTSVTFLVFYVTGESLGMRHFCHPSISDSDPQINNKVCGTVTVPRQMSQDAEQVQRLVLESQLGQELLGERSIKRAILSPRTALINFLIDE</sequence>
<evidence type="ECO:0000313" key="14">
    <source>
        <dbReference type="Proteomes" id="UP000472263"/>
    </source>
</evidence>
<organism evidence="13 14">
    <name type="scientific">Myripristis murdjan</name>
    <name type="common">pinecone soldierfish</name>
    <dbReference type="NCBI Taxonomy" id="586833"/>
    <lineage>
        <taxon>Eukaryota</taxon>
        <taxon>Metazoa</taxon>
        <taxon>Chordata</taxon>
        <taxon>Craniata</taxon>
        <taxon>Vertebrata</taxon>
        <taxon>Euteleostomi</taxon>
        <taxon>Actinopterygii</taxon>
        <taxon>Neopterygii</taxon>
        <taxon>Teleostei</taxon>
        <taxon>Neoteleostei</taxon>
        <taxon>Acanthomorphata</taxon>
        <taxon>Holocentriformes</taxon>
        <taxon>Holocentridae</taxon>
        <taxon>Myripristis</taxon>
    </lineage>
</organism>
<keyword evidence="6" id="KW-0648">Protein biosynthesis</keyword>
<keyword evidence="9" id="KW-0472">Membrane</keyword>
<comment type="similarity">
    <text evidence="1">Belongs to the class-I aminoacyl-tRNA synthetase family.</text>
</comment>
<dbReference type="FunFam" id="3.40.50.620:FF:000612">
    <property type="entry name" value="Leucyl-tRNA synthetase 2, mitochondrial"/>
    <property type="match status" value="1"/>
</dbReference>
<evidence type="ECO:0000259" key="10">
    <source>
        <dbReference type="Pfam" id="PF00133"/>
    </source>
</evidence>
<keyword evidence="4" id="KW-0547">Nucleotide-binding</keyword>
<dbReference type="SUPFAM" id="SSF52374">
    <property type="entry name" value="Nucleotidylyl transferase"/>
    <property type="match status" value="1"/>
</dbReference>
<gene>
    <name evidence="13" type="primary">LARS2</name>
    <name evidence="13" type="synonym">lars2</name>
</gene>
<feature type="domain" description="Methionyl/Valyl/Leucyl/Isoleucyl-tRNA synthetase anticodon-binding" evidence="11">
    <location>
        <begin position="533"/>
        <end position="618"/>
    </location>
</feature>
<proteinExistence type="inferred from homology"/>
<evidence type="ECO:0000256" key="4">
    <source>
        <dbReference type="ARBA" id="ARBA00022741"/>
    </source>
</evidence>
<dbReference type="Proteomes" id="UP000472263">
    <property type="component" value="Chromosome 16"/>
</dbReference>
<dbReference type="InterPro" id="IPR014729">
    <property type="entry name" value="Rossmann-like_a/b/a_fold"/>
</dbReference>
<reference evidence="13" key="2">
    <citation type="submission" date="2025-08" db="UniProtKB">
        <authorList>
            <consortium name="Ensembl"/>
        </authorList>
    </citation>
    <scope>IDENTIFICATION</scope>
</reference>
<dbReference type="GeneTree" id="ENSGT00390000015114"/>
<evidence type="ECO:0000256" key="1">
    <source>
        <dbReference type="ARBA" id="ARBA00005594"/>
    </source>
</evidence>
<dbReference type="GO" id="GO:0002161">
    <property type="term" value="F:aminoacyl-tRNA deacylase activity"/>
    <property type="evidence" value="ECO:0007669"/>
    <property type="project" value="InterPro"/>
</dbReference>
<evidence type="ECO:0000256" key="6">
    <source>
        <dbReference type="ARBA" id="ARBA00022917"/>
    </source>
</evidence>
<dbReference type="Gene3D" id="1.10.730.10">
    <property type="entry name" value="Isoleucyl-tRNA Synthetase, Domain 1"/>
    <property type="match status" value="1"/>
</dbReference>
<keyword evidence="5" id="KW-0067">ATP-binding</keyword>
<keyword evidence="14" id="KW-1185">Reference proteome</keyword>
<dbReference type="InterPro" id="IPR025709">
    <property type="entry name" value="Leu_tRNA-synth_edit"/>
</dbReference>
<keyword evidence="7" id="KW-0030">Aminoacyl-tRNA synthetase</keyword>